<dbReference type="GO" id="GO:0016747">
    <property type="term" value="F:acyltransferase activity, transferring groups other than amino-acyl groups"/>
    <property type="evidence" value="ECO:0007669"/>
    <property type="project" value="InterPro"/>
</dbReference>
<protein>
    <recommendedName>
        <fullName evidence="3">N-acetyltransferase domain-containing protein</fullName>
    </recommendedName>
</protein>
<dbReference type="RefSeq" id="WP_082630833.1">
    <property type="nucleotide sequence ID" value="NZ_LAXJ01000007.1"/>
</dbReference>
<dbReference type="InterPro" id="IPR000182">
    <property type="entry name" value="GNAT_dom"/>
</dbReference>
<dbReference type="InterPro" id="IPR050832">
    <property type="entry name" value="Bact_Acetyltransf"/>
</dbReference>
<dbReference type="InterPro" id="IPR016181">
    <property type="entry name" value="Acyl_CoA_acyltransferase"/>
</dbReference>
<dbReference type="Gene3D" id="3.40.630.30">
    <property type="match status" value="1"/>
</dbReference>
<accession>A0A0T5NW75</accession>
<dbReference type="PROSITE" id="PS51186">
    <property type="entry name" value="GNAT"/>
    <property type="match status" value="1"/>
</dbReference>
<organism evidence="4 5">
    <name type="scientific">Roseovarius atlanticus</name>
    <dbReference type="NCBI Taxonomy" id="1641875"/>
    <lineage>
        <taxon>Bacteria</taxon>
        <taxon>Pseudomonadati</taxon>
        <taxon>Pseudomonadota</taxon>
        <taxon>Alphaproteobacteria</taxon>
        <taxon>Rhodobacterales</taxon>
        <taxon>Roseobacteraceae</taxon>
        <taxon>Roseovarius</taxon>
    </lineage>
</organism>
<evidence type="ECO:0000313" key="5">
    <source>
        <dbReference type="Proteomes" id="UP000051295"/>
    </source>
</evidence>
<dbReference type="AlphaFoldDB" id="A0A0T5NW75"/>
<evidence type="ECO:0000256" key="1">
    <source>
        <dbReference type="ARBA" id="ARBA00022679"/>
    </source>
</evidence>
<evidence type="ECO:0000313" key="4">
    <source>
        <dbReference type="EMBL" id="KRS13187.1"/>
    </source>
</evidence>
<dbReference type="SUPFAM" id="SSF55729">
    <property type="entry name" value="Acyl-CoA N-acyltransferases (Nat)"/>
    <property type="match status" value="1"/>
</dbReference>
<evidence type="ECO:0000259" key="3">
    <source>
        <dbReference type="PROSITE" id="PS51186"/>
    </source>
</evidence>
<dbReference type="PATRIC" id="fig|1641875.4.peg.4115"/>
<keyword evidence="2" id="KW-0012">Acyltransferase</keyword>
<dbReference type="PANTHER" id="PTHR43877">
    <property type="entry name" value="AMINOALKYLPHOSPHONATE N-ACETYLTRANSFERASE-RELATED-RELATED"/>
    <property type="match status" value="1"/>
</dbReference>
<gene>
    <name evidence="4" type="ORF">XM53_08565</name>
</gene>
<sequence length="141" mass="16237">MTPFRARLWHVPGLLAVLWRYRDSSWWDDLTIMLRLTRQGCVRAVADGTGIAGFSLCRAGELHALYVHPRAQGRGLGRVLLQDAQDQHERLNLWVAEENTGGRRFYCRHGFAEKTRADGARNDEGRPEILMVWPPERRVET</sequence>
<reference evidence="4 5" key="1">
    <citation type="submission" date="2015-04" db="EMBL/GenBank/DDBJ databases">
        <title>The draft genome sequence of Roseovarius sp.R12b.</title>
        <authorList>
            <person name="Li G."/>
            <person name="Lai Q."/>
            <person name="Shao Z."/>
            <person name="Yan P."/>
        </authorList>
    </citation>
    <scope>NUCLEOTIDE SEQUENCE [LARGE SCALE GENOMIC DNA]</scope>
    <source>
        <strain evidence="4 5">R12B</strain>
    </source>
</reference>
<dbReference type="OrthoDB" id="9797417at2"/>
<keyword evidence="1" id="KW-0808">Transferase</keyword>
<dbReference type="Proteomes" id="UP000051295">
    <property type="component" value="Unassembled WGS sequence"/>
</dbReference>
<feature type="domain" description="N-acetyltransferase" evidence="3">
    <location>
        <begin position="6"/>
        <end position="136"/>
    </location>
</feature>
<evidence type="ECO:0000256" key="2">
    <source>
        <dbReference type="ARBA" id="ARBA00023315"/>
    </source>
</evidence>
<comment type="caution">
    <text evidence="4">The sequence shown here is derived from an EMBL/GenBank/DDBJ whole genome shotgun (WGS) entry which is preliminary data.</text>
</comment>
<keyword evidence="5" id="KW-1185">Reference proteome</keyword>
<dbReference type="CDD" id="cd04301">
    <property type="entry name" value="NAT_SF"/>
    <property type="match status" value="1"/>
</dbReference>
<dbReference type="STRING" id="1641875.XM53_08565"/>
<dbReference type="EMBL" id="LAXJ01000007">
    <property type="protein sequence ID" value="KRS13187.1"/>
    <property type="molecule type" value="Genomic_DNA"/>
</dbReference>
<proteinExistence type="predicted"/>
<name>A0A0T5NW75_9RHOB</name>
<dbReference type="Pfam" id="PF13508">
    <property type="entry name" value="Acetyltransf_7"/>
    <property type="match status" value="1"/>
</dbReference>